<organism evidence="1 2">
    <name type="scientific">Elysia crispata</name>
    <name type="common">lettuce slug</name>
    <dbReference type="NCBI Taxonomy" id="231223"/>
    <lineage>
        <taxon>Eukaryota</taxon>
        <taxon>Metazoa</taxon>
        <taxon>Spiralia</taxon>
        <taxon>Lophotrochozoa</taxon>
        <taxon>Mollusca</taxon>
        <taxon>Gastropoda</taxon>
        <taxon>Heterobranchia</taxon>
        <taxon>Euthyneura</taxon>
        <taxon>Panpulmonata</taxon>
        <taxon>Sacoglossa</taxon>
        <taxon>Placobranchoidea</taxon>
        <taxon>Plakobranchidae</taxon>
        <taxon>Elysia</taxon>
    </lineage>
</organism>
<protein>
    <submittedName>
        <fullName evidence="1">Uncharacterized protein</fullName>
    </submittedName>
</protein>
<keyword evidence="2" id="KW-1185">Reference proteome</keyword>
<evidence type="ECO:0000313" key="1">
    <source>
        <dbReference type="EMBL" id="KAK3723071.1"/>
    </source>
</evidence>
<reference evidence="1" key="1">
    <citation type="journal article" date="2023" name="G3 (Bethesda)">
        <title>A reference genome for the long-term kleptoplast-retaining sea slug Elysia crispata morphotype clarki.</title>
        <authorList>
            <person name="Eastman K.E."/>
            <person name="Pendleton A.L."/>
            <person name="Shaikh M.A."/>
            <person name="Suttiyut T."/>
            <person name="Ogas R."/>
            <person name="Tomko P."/>
            <person name="Gavelis G."/>
            <person name="Widhalm J.R."/>
            <person name="Wisecaver J.H."/>
        </authorList>
    </citation>
    <scope>NUCLEOTIDE SEQUENCE</scope>
    <source>
        <strain evidence="1">ECLA1</strain>
    </source>
</reference>
<proteinExistence type="predicted"/>
<sequence length="140" mass="15473">MPTRLVSPAAIEPYPWEAASGSRMSILLPNKTTLGSTVLTASSVVFNRSMYGLRLTSPSLRPIQQYALKQEIRKSLKPGQALMRVCFNEHALLRLCLAEIDGHQWRRKGAHCPRGLQIARDVSRVSVSARAVGPQPYCST</sequence>
<accession>A0AAE0XXZ0</accession>
<dbReference type="EMBL" id="JAWDGP010007367">
    <property type="protein sequence ID" value="KAK3723071.1"/>
    <property type="molecule type" value="Genomic_DNA"/>
</dbReference>
<name>A0AAE0XXZ0_9GAST</name>
<gene>
    <name evidence="1" type="ORF">RRG08_037265</name>
</gene>
<dbReference type="Proteomes" id="UP001283361">
    <property type="component" value="Unassembled WGS sequence"/>
</dbReference>
<evidence type="ECO:0000313" key="2">
    <source>
        <dbReference type="Proteomes" id="UP001283361"/>
    </source>
</evidence>
<comment type="caution">
    <text evidence="1">The sequence shown here is derived from an EMBL/GenBank/DDBJ whole genome shotgun (WGS) entry which is preliminary data.</text>
</comment>
<dbReference type="AlphaFoldDB" id="A0AAE0XXZ0"/>